<gene>
    <name evidence="2" type="ORF">AVEN_64405_1</name>
</gene>
<dbReference type="Proteomes" id="UP000499080">
    <property type="component" value="Unassembled WGS sequence"/>
</dbReference>
<dbReference type="AlphaFoldDB" id="A0A4Y2H7M6"/>
<name>A0A4Y2H7M6_ARAVE</name>
<evidence type="ECO:0000256" key="1">
    <source>
        <dbReference type="SAM" id="MobiDB-lite"/>
    </source>
</evidence>
<evidence type="ECO:0000313" key="3">
    <source>
        <dbReference type="Proteomes" id="UP000499080"/>
    </source>
</evidence>
<protein>
    <submittedName>
        <fullName evidence="2">Uncharacterized protein</fullName>
    </submittedName>
</protein>
<feature type="region of interest" description="Disordered" evidence="1">
    <location>
        <begin position="29"/>
        <end position="82"/>
    </location>
</feature>
<evidence type="ECO:0000313" key="2">
    <source>
        <dbReference type="EMBL" id="GBM61643.1"/>
    </source>
</evidence>
<keyword evidence="3" id="KW-1185">Reference proteome</keyword>
<dbReference type="EMBL" id="BGPR01001777">
    <property type="protein sequence ID" value="GBM61643.1"/>
    <property type="molecule type" value="Genomic_DNA"/>
</dbReference>
<organism evidence="2 3">
    <name type="scientific">Araneus ventricosus</name>
    <name type="common">Orbweaver spider</name>
    <name type="synonym">Epeira ventricosa</name>
    <dbReference type="NCBI Taxonomy" id="182803"/>
    <lineage>
        <taxon>Eukaryota</taxon>
        <taxon>Metazoa</taxon>
        <taxon>Ecdysozoa</taxon>
        <taxon>Arthropoda</taxon>
        <taxon>Chelicerata</taxon>
        <taxon>Arachnida</taxon>
        <taxon>Araneae</taxon>
        <taxon>Araneomorphae</taxon>
        <taxon>Entelegynae</taxon>
        <taxon>Araneoidea</taxon>
        <taxon>Araneidae</taxon>
        <taxon>Araneus</taxon>
    </lineage>
</organism>
<sequence>MEFGEHGKEKAIVNVENLWNMEQMIRKDGIQTNSKSKTSCSDSNLKPRCEASGTSKDLTKLRRRLENRKSAESGGGWRNREDGRVAVAQSGAYVNDVHNFSIKIGGKKTGLGQMK</sequence>
<comment type="caution">
    <text evidence="2">The sequence shown here is derived from an EMBL/GenBank/DDBJ whole genome shotgun (WGS) entry which is preliminary data.</text>
</comment>
<accession>A0A4Y2H7M6</accession>
<proteinExistence type="predicted"/>
<reference evidence="2 3" key="1">
    <citation type="journal article" date="2019" name="Sci. Rep.">
        <title>Orb-weaving spider Araneus ventricosus genome elucidates the spidroin gene catalogue.</title>
        <authorList>
            <person name="Kono N."/>
            <person name="Nakamura H."/>
            <person name="Ohtoshi R."/>
            <person name="Moran D.A.P."/>
            <person name="Shinohara A."/>
            <person name="Yoshida Y."/>
            <person name="Fujiwara M."/>
            <person name="Mori M."/>
            <person name="Tomita M."/>
            <person name="Arakawa K."/>
        </authorList>
    </citation>
    <scope>NUCLEOTIDE SEQUENCE [LARGE SCALE GENOMIC DNA]</scope>
</reference>
<feature type="compositionally biased region" description="Polar residues" evidence="1">
    <location>
        <begin position="30"/>
        <end position="44"/>
    </location>
</feature>